<dbReference type="AlphaFoldDB" id="A0A8R1Y6S1"/>
<evidence type="ECO:0000256" key="1">
    <source>
        <dbReference type="SAM" id="SignalP"/>
    </source>
</evidence>
<reference evidence="2" key="2">
    <citation type="submission" date="2022-06" db="UniProtKB">
        <authorList>
            <consortium name="EnsemblMetazoa"/>
        </authorList>
    </citation>
    <scope>IDENTIFICATION</scope>
</reference>
<proteinExistence type="predicted"/>
<evidence type="ECO:0008006" key="4">
    <source>
        <dbReference type="Google" id="ProtNLM"/>
    </source>
</evidence>
<protein>
    <recommendedName>
        <fullName evidence="4">CC domain-containing protein</fullName>
    </recommendedName>
</protein>
<feature type="signal peptide" evidence="1">
    <location>
        <begin position="1"/>
        <end position="24"/>
    </location>
</feature>
<dbReference type="EMBL" id="CMVM020000305">
    <property type="status" value="NOT_ANNOTATED_CDS"/>
    <property type="molecule type" value="Genomic_DNA"/>
</dbReference>
<evidence type="ECO:0000313" key="3">
    <source>
        <dbReference type="Proteomes" id="UP000024404"/>
    </source>
</evidence>
<organism evidence="2 3">
    <name type="scientific">Onchocerca volvulus</name>
    <dbReference type="NCBI Taxonomy" id="6282"/>
    <lineage>
        <taxon>Eukaryota</taxon>
        <taxon>Metazoa</taxon>
        <taxon>Ecdysozoa</taxon>
        <taxon>Nematoda</taxon>
        <taxon>Chromadorea</taxon>
        <taxon>Rhabditida</taxon>
        <taxon>Spirurina</taxon>
        <taxon>Spiruromorpha</taxon>
        <taxon>Filarioidea</taxon>
        <taxon>Onchocercidae</taxon>
        <taxon>Onchocerca</taxon>
    </lineage>
</organism>
<dbReference type="OMA" id="CIKTHIS"/>
<keyword evidence="3" id="KW-1185">Reference proteome</keyword>
<reference evidence="3" key="1">
    <citation type="submission" date="2013-10" db="EMBL/GenBank/DDBJ databases">
        <title>Genome sequencing of Onchocerca volvulus.</title>
        <authorList>
            <person name="Cotton J."/>
            <person name="Tsai J."/>
            <person name="Stanley E."/>
            <person name="Tracey A."/>
            <person name="Holroyd N."/>
            <person name="Lustigman S."/>
            <person name="Berriman M."/>
        </authorList>
    </citation>
    <scope>NUCLEOTIDE SEQUENCE</scope>
</reference>
<dbReference type="EnsemblMetazoa" id="OVOC9919.1">
    <property type="protein sequence ID" value="OVOC9919.1"/>
    <property type="gene ID" value="WBGene00246728"/>
</dbReference>
<dbReference type="Proteomes" id="UP000024404">
    <property type="component" value="Unassembled WGS sequence"/>
</dbReference>
<keyword evidence="1" id="KW-0732">Signal</keyword>
<name>A0A8R1Y6S1_ONCVO</name>
<sequence length="164" mass="18120">MMNIGMKITITFIVILAISTISKGGNRRGSKNSARTSKPSLSEFCFAPFNLCAKGYKCVMMRCVKDIQQHIAGEGPCINGTCPNGYVCREDNEYKKLKTVGPCVNSLCPFGYECKDNECIKNQIVLKNLASDESIGPCINNLCPENHTCHDELCYHTIKLINVS</sequence>
<evidence type="ECO:0000313" key="2">
    <source>
        <dbReference type="EnsemblMetazoa" id="OVOC9919.1"/>
    </source>
</evidence>
<accession>A0A8R1Y6S1</accession>
<feature type="chain" id="PRO_5035769729" description="CC domain-containing protein" evidence="1">
    <location>
        <begin position="25"/>
        <end position="164"/>
    </location>
</feature>